<dbReference type="PANTHER" id="PTHR44858">
    <property type="entry name" value="TETRATRICOPEPTIDE REPEAT PROTEIN 6"/>
    <property type="match status" value="1"/>
</dbReference>
<reference evidence="5 6" key="1">
    <citation type="submission" date="2011-02" db="EMBL/GenBank/DDBJ databases">
        <authorList>
            <person name="Weinstock G."/>
            <person name="Sodergren E."/>
            <person name="Clifton S."/>
            <person name="Fulton L."/>
            <person name="Fulton B."/>
            <person name="Courtney L."/>
            <person name="Fronick C."/>
            <person name="Harrison M."/>
            <person name="Strong C."/>
            <person name="Farmer C."/>
            <person name="Delahaunty K."/>
            <person name="Markovic C."/>
            <person name="Hall O."/>
            <person name="Minx P."/>
            <person name="Tomlinson C."/>
            <person name="Mitreva M."/>
            <person name="Hou S."/>
            <person name="Chen J."/>
            <person name="Wollam A."/>
            <person name="Pepin K.H."/>
            <person name="Johnson M."/>
            <person name="Bhonagiri V."/>
            <person name="Zhang X."/>
            <person name="Suruliraj S."/>
            <person name="Warren W."/>
            <person name="Chinwalla A."/>
            <person name="Mardis E.R."/>
            <person name="Wilson R.K."/>
        </authorList>
    </citation>
    <scope>NUCLEOTIDE SEQUENCE [LARGE SCALE GENOMIC DNA]</scope>
    <source>
        <strain evidence="5 6">YIT 12057</strain>
    </source>
</reference>
<evidence type="ECO:0000313" key="6">
    <source>
        <dbReference type="Proteomes" id="UP000003416"/>
    </source>
</evidence>
<dbReference type="GeneID" id="86049954"/>
<feature type="repeat" description="TPR" evidence="3">
    <location>
        <begin position="230"/>
        <end position="263"/>
    </location>
</feature>
<name>F3PUT7_9BACE</name>
<feature type="region of interest" description="Disordered" evidence="4">
    <location>
        <begin position="1"/>
        <end position="22"/>
    </location>
</feature>
<dbReference type="SMART" id="SM00028">
    <property type="entry name" value="TPR"/>
    <property type="match status" value="7"/>
</dbReference>
<dbReference type="InterPro" id="IPR011990">
    <property type="entry name" value="TPR-like_helical_dom_sf"/>
</dbReference>
<feature type="repeat" description="TPR" evidence="3">
    <location>
        <begin position="264"/>
        <end position="297"/>
    </location>
</feature>
<dbReference type="InterPro" id="IPR019734">
    <property type="entry name" value="TPR_rpt"/>
</dbReference>
<evidence type="ECO:0000256" key="1">
    <source>
        <dbReference type="ARBA" id="ARBA00022737"/>
    </source>
</evidence>
<dbReference type="GO" id="GO:0009279">
    <property type="term" value="C:cell outer membrane"/>
    <property type="evidence" value="ECO:0007669"/>
    <property type="project" value="TreeGrafter"/>
</dbReference>
<dbReference type="SUPFAM" id="SSF48452">
    <property type="entry name" value="TPR-like"/>
    <property type="match status" value="2"/>
</dbReference>
<gene>
    <name evidence="5" type="ORF">HMPREF9446_02432</name>
</gene>
<keyword evidence="1" id="KW-0677">Repeat</keyword>
<protein>
    <submittedName>
        <fullName evidence="5">Tetratricopeptide repeat protein</fullName>
    </submittedName>
</protein>
<sequence>MGFFKSFFSGKSENPADEKQKNTQKNFEIFKYDGMRAQRMGRTDYAIKCFTEALALQEDFETMGYLSQVYIQTGSLDEGRKLLERMIELEPEHASTYLTLANLCYMQEDYPAMAKAAKKVIEMEEGNAMAHYLLGKADNGQGDGIMCIAHLTKAIVLKDDFVEARLLRAEALAKMQQYKEAMEDIHAILAQDPEDENALLLRGKIKEATGAGEEAENDYRNVTELNPFNEQAFLYLGQLYITQKKLAEAIALFDEAIELNPNFAEAYHERGHAKLLNGDKEGSIEDMKKGLELNPKDVQSFNGQYGNQPGGTTGNILGL</sequence>
<organism evidence="5 6">
    <name type="scientific">Bacteroides fluxus YIT 12057</name>
    <dbReference type="NCBI Taxonomy" id="763034"/>
    <lineage>
        <taxon>Bacteria</taxon>
        <taxon>Pseudomonadati</taxon>
        <taxon>Bacteroidota</taxon>
        <taxon>Bacteroidia</taxon>
        <taxon>Bacteroidales</taxon>
        <taxon>Bacteroidaceae</taxon>
        <taxon>Bacteroides</taxon>
    </lineage>
</organism>
<dbReference type="STRING" id="763034.HMPREF9446_02432"/>
<comment type="caution">
    <text evidence="5">The sequence shown here is derived from an EMBL/GenBank/DDBJ whole genome shotgun (WGS) entry which is preliminary data.</text>
</comment>
<evidence type="ECO:0000256" key="4">
    <source>
        <dbReference type="SAM" id="MobiDB-lite"/>
    </source>
</evidence>
<dbReference type="PANTHER" id="PTHR44858:SF1">
    <property type="entry name" value="UDP-N-ACETYLGLUCOSAMINE--PEPTIDE N-ACETYLGLUCOSAMINYLTRANSFERASE SPINDLY-RELATED"/>
    <property type="match status" value="1"/>
</dbReference>
<feature type="repeat" description="TPR" evidence="3">
    <location>
        <begin position="60"/>
        <end position="93"/>
    </location>
</feature>
<accession>F3PUT7</accession>
<feature type="compositionally biased region" description="Low complexity" evidence="4">
    <location>
        <begin position="1"/>
        <end position="12"/>
    </location>
</feature>
<keyword evidence="2 3" id="KW-0802">TPR repeat</keyword>
<evidence type="ECO:0000256" key="3">
    <source>
        <dbReference type="PROSITE-ProRule" id="PRU00339"/>
    </source>
</evidence>
<dbReference type="InterPro" id="IPR050498">
    <property type="entry name" value="Ycf3"/>
</dbReference>
<dbReference type="Gene3D" id="1.25.40.10">
    <property type="entry name" value="Tetratricopeptide repeat domain"/>
    <property type="match status" value="3"/>
</dbReference>
<proteinExistence type="predicted"/>
<evidence type="ECO:0000256" key="2">
    <source>
        <dbReference type="ARBA" id="ARBA00022803"/>
    </source>
</evidence>
<dbReference type="PROSITE" id="PS50293">
    <property type="entry name" value="TPR_REGION"/>
    <property type="match status" value="1"/>
</dbReference>
<dbReference type="Pfam" id="PF13414">
    <property type="entry name" value="TPR_11"/>
    <property type="match status" value="1"/>
</dbReference>
<dbReference type="GO" id="GO:0046813">
    <property type="term" value="P:receptor-mediated virion attachment to host cell"/>
    <property type="evidence" value="ECO:0007669"/>
    <property type="project" value="TreeGrafter"/>
</dbReference>
<evidence type="ECO:0000313" key="5">
    <source>
        <dbReference type="EMBL" id="EGF56030.1"/>
    </source>
</evidence>
<dbReference type="HOGENOM" id="CLU_003728_3_0_10"/>
<dbReference type="EMBL" id="AFBN01000047">
    <property type="protein sequence ID" value="EGF56030.1"/>
    <property type="molecule type" value="Genomic_DNA"/>
</dbReference>
<dbReference type="AlphaFoldDB" id="F3PUT7"/>
<dbReference type="PROSITE" id="PS50005">
    <property type="entry name" value="TPR"/>
    <property type="match status" value="3"/>
</dbReference>
<dbReference type="Pfam" id="PF13432">
    <property type="entry name" value="TPR_16"/>
    <property type="match status" value="2"/>
</dbReference>
<dbReference type="Proteomes" id="UP000003416">
    <property type="component" value="Unassembled WGS sequence"/>
</dbReference>
<dbReference type="eggNOG" id="COG0457">
    <property type="taxonomic scope" value="Bacteria"/>
</dbReference>
<dbReference type="RefSeq" id="WP_009125687.1">
    <property type="nucleotide sequence ID" value="NZ_GL882644.1"/>
</dbReference>
<keyword evidence="6" id="KW-1185">Reference proteome</keyword>